<accession>A0A9Q3XT93</accession>
<dbReference type="AlphaFoldDB" id="A0A9Q3XT93"/>
<comment type="caution">
    <text evidence="2">The sequence shown here is derived from an EMBL/GenBank/DDBJ whole genome shotgun (WGS) entry which is preliminary data.</text>
</comment>
<name>A0A9Q3XT93_9LACO</name>
<dbReference type="GeneID" id="34301256"/>
<dbReference type="Proteomes" id="UP000752647">
    <property type="component" value="Unassembled WGS sequence"/>
</dbReference>
<evidence type="ECO:0000313" key="1">
    <source>
        <dbReference type="EMBL" id="CUW10209.1"/>
    </source>
</evidence>
<dbReference type="EMBL" id="FBSY01000007">
    <property type="protein sequence ID" value="CUW10209.1"/>
    <property type="molecule type" value="Genomic_DNA"/>
</dbReference>
<sequence>MNGLEYNIISEWRREVYGQTTGDIELTHVPKRVQQLWDDFQTAHQLDNDMKIQEFDRILTDFQAHGWLA</sequence>
<protein>
    <submittedName>
        <fullName evidence="2">Glucose-inhibited division protein B</fullName>
    </submittedName>
</protein>
<evidence type="ECO:0000313" key="3">
    <source>
        <dbReference type="Proteomes" id="UP000199271"/>
    </source>
</evidence>
<gene>
    <name evidence="1" type="ORF">C122C_0772</name>
    <name evidence="2" type="ORF">KIJ12_06925</name>
</gene>
<evidence type="ECO:0000313" key="4">
    <source>
        <dbReference type="Proteomes" id="UP000752647"/>
    </source>
</evidence>
<reference evidence="1 3" key="1">
    <citation type="submission" date="2015-12" db="EMBL/GenBank/DDBJ databases">
        <authorList>
            <person name="Andreevskaya M."/>
        </authorList>
    </citation>
    <scope>NUCLEOTIDE SEQUENCE [LARGE SCALE GENOMIC DNA]</scope>
    <source>
        <strain evidence="1 3">C122c</strain>
    </source>
</reference>
<dbReference type="Proteomes" id="UP000199271">
    <property type="component" value="Unassembled WGS sequence"/>
</dbReference>
<proteinExistence type="predicted"/>
<organism evidence="2 4">
    <name type="scientific">Leuconostoc gasicomitatum</name>
    <dbReference type="NCBI Taxonomy" id="115778"/>
    <lineage>
        <taxon>Bacteria</taxon>
        <taxon>Bacillati</taxon>
        <taxon>Bacillota</taxon>
        <taxon>Bacilli</taxon>
        <taxon>Lactobacillales</taxon>
        <taxon>Lactobacillaceae</taxon>
        <taxon>Leuconostoc</taxon>
        <taxon>Leuconostoc gelidum group</taxon>
    </lineage>
</organism>
<dbReference type="EMBL" id="JAHBFI010000017">
    <property type="protein sequence ID" value="MBZ5962878.1"/>
    <property type="molecule type" value="Genomic_DNA"/>
</dbReference>
<dbReference type="RefSeq" id="WP_010389557.1">
    <property type="nucleotide sequence ID" value="NZ_BPKT01000006.1"/>
</dbReference>
<keyword evidence="3" id="KW-1185">Reference proteome</keyword>
<evidence type="ECO:0000313" key="2">
    <source>
        <dbReference type="EMBL" id="MBZ5962878.1"/>
    </source>
</evidence>
<dbReference type="OMA" id="YNIISEW"/>
<reference evidence="2" key="2">
    <citation type="submission" date="2021-05" db="EMBL/GenBank/DDBJ databases">
        <title>Pangenome of Leuconostoc gelidum warrants species status for Leuconostoc gelidum subsp. gasicomitatum.</title>
        <authorList>
            <person name="Johansson P."/>
            <person name="Sade E."/>
            <person name="Hultman J."/>
            <person name="Auvinen P."/>
            <person name="Bjorkroth J."/>
        </authorList>
    </citation>
    <scope>NUCLEOTIDE SEQUENCE</scope>
    <source>
        <strain evidence="2">A.21.4</strain>
    </source>
</reference>